<accession>A0A1C7LMF7</accession>
<dbReference type="Gene3D" id="1.10.442.10">
    <property type="entry name" value="Cytochrome c oxidase subunit IV"/>
    <property type="match status" value="1"/>
</dbReference>
<keyword evidence="7" id="KW-0560">Oxidoreductase</keyword>
<dbReference type="Pfam" id="PF02936">
    <property type="entry name" value="COX4"/>
    <property type="match status" value="1"/>
</dbReference>
<evidence type="ECO:0000313" key="11">
    <source>
        <dbReference type="EMBL" id="OBZ65728.1"/>
    </source>
</evidence>
<dbReference type="PANTHER" id="PTHR10707:SF10">
    <property type="entry name" value="CYTOCHROME C OXIDASE SUBUNIT 4"/>
    <property type="match status" value="1"/>
</dbReference>
<evidence type="ECO:0000256" key="2">
    <source>
        <dbReference type="ARBA" id="ARBA00008135"/>
    </source>
</evidence>
<comment type="subcellular location">
    <subcellularLocation>
        <location evidence="1">Mitochondrion inner membrane</location>
        <topology evidence="1">Single-pass membrane protein</topology>
    </subcellularLocation>
</comment>
<comment type="similarity">
    <text evidence="2">Belongs to the cytochrome c oxidase IV family.</text>
</comment>
<dbReference type="GO" id="GO:0005743">
    <property type="term" value="C:mitochondrial inner membrane"/>
    <property type="evidence" value="ECO:0007669"/>
    <property type="project" value="UniProtKB-SubCell"/>
</dbReference>
<keyword evidence="8" id="KW-0496">Mitochondrion</keyword>
<evidence type="ECO:0000256" key="4">
    <source>
        <dbReference type="ARBA" id="ARBA00022792"/>
    </source>
</evidence>
<organism evidence="11 12">
    <name type="scientific">Grifola frondosa</name>
    <name type="common">Maitake</name>
    <name type="synonym">Polyporus frondosus</name>
    <dbReference type="NCBI Taxonomy" id="5627"/>
    <lineage>
        <taxon>Eukaryota</taxon>
        <taxon>Fungi</taxon>
        <taxon>Dikarya</taxon>
        <taxon>Basidiomycota</taxon>
        <taxon>Agaricomycotina</taxon>
        <taxon>Agaricomycetes</taxon>
        <taxon>Polyporales</taxon>
        <taxon>Grifolaceae</taxon>
        <taxon>Grifola</taxon>
    </lineage>
</organism>
<dbReference type="SUPFAM" id="SSF81406">
    <property type="entry name" value="Mitochondrial cytochrome c oxidase subunit IV"/>
    <property type="match status" value="1"/>
</dbReference>
<dbReference type="GO" id="GO:0016491">
    <property type="term" value="F:oxidoreductase activity"/>
    <property type="evidence" value="ECO:0007669"/>
    <property type="project" value="UniProtKB-KW"/>
</dbReference>
<evidence type="ECO:0000313" key="12">
    <source>
        <dbReference type="Proteomes" id="UP000092993"/>
    </source>
</evidence>
<keyword evidence="9 10" id="KW-0472">Membrane</keyword>
<evidence type="ECO:0000256" key="7">
    <source>
        <dbReference type="ARBA" id="ARBA00023002"/>
    </source>
</evidence>
<evidence type="ECO:0000256" key="9">
    <source>
        <dbReference type="ARBA" id="ARBA00023136"/>
    </source>
</evidence>
<feature type="transmembrane region" description="Helical" evidence="10">
    <location>
        <begin position="138"/>
        <end position="155"/>
    </location>
</feature>
<evidence type="ECO:0000256" key="6">
    <source>
        <dbReference type="ARBA" id="ARBA00022989"/>
    </source>
</evidence>
<reference evidence="11 12" key="1">
    <citation type="submission" date="2016-03" db="EMBL/GenBank/DDBJ databases">
        <title>Whole genome sequencing of Grifola frondosa 9006-11.</title>
        <authorList>
            <person name="Min B."/>
            <person name="Park H."/>
            <person name="Kim J.-G."/>
            <person name="Cho H."/>
            <person name="Oh Y.-L."/>
            <person name="Kong W.-S."/>
            <person name="Choi I.-G."/>
        </authorList>
    </citation>
    <scope>NUCLEOTIDE SEQUENCE [LARGE SCALE GENOMIC DNA]</scope>
    <source>
        <strain evidence="11 12">9006-11</strain>
    </source>
</reference>
<dbReference type="PANTHER" id="PTHR10707">
    <property type="entry name" value="CYTOCHROME C OXIDASE SUBUNIT IV"/>
    <property type="match status" value="1"/>
</dbReference>
<keyword evidence="4" id="KW-0999">Mitochondrion inner membrane</keyword>
<evidence type="ECO:0000256" key="1">
    <source>
        <dbReference type="ARBA" id="ARBA00004434"/>
    </source>
</evidence>
<dbReference type="GO" id="GO:0006123">
    <property type="term" value="P:mitochondrial electron transport, cytochrome c to oxygen"/>
    <property type="evidence" value="ECO:0007669"/>
    <property type="project" value="InterPro"/>
</dbReference>
<gene>
    <name evidence="11" type="primary">cya-4</name>
    <name evidence="11" type="ORF">A0H81_14237</name>
</gene>
<comment type="caution">
    <text evidence="11">The sequence shown here is derived from an EMBL/GenBank/DDBJ whole genome shotgun (WGS) entry which is preliminary data.</text>
</comment>
<sequence>MARIDWNGDVVGSVALGQWYGRCIRPEDSVPLCAGESCCLFSCHASPSPGAPSSLSPPLPHFHRRRVGSPCGDSPSSAVIPLHNVEAQWERLSADEQLTVHQQLEEIQKKDWKTPVHRRKEGWCVSPIARLLPAHEPFLLTRFAVTFSIFVAYYVAFGPHGPRTPTNPPGTVPKVLLGVGAIVGTSAVLYYSIKAVCTPGPPRTINKEWEEASNQRALDQKMNPISGIASEGYSGRGFVTHK</sequence>
<feature type="transmembrane region" description="Helical" evidence="10">
    <location>
        <begin position="175"/>
        <end position="193"/>
    </location>
</feature>
<dbReference type="GO" id="GO:0045277">
    <property type="term" value="C:respiratory chain complex IV"/>
    <property type="evidence" value="ECO:0007669"/>
    <property type="project" value="InterPro"/>
</dbReference>
<keyword evidence="3 10" id="KW-0812">Transmembrane</keyword>
<dbReference type="AlphaFoldDB" id="A0A1C7LMF7"/>
<evidence type="ECO:0000256" key="5">
    <source>
        <dbReference type="ARBA" id="ARBA00022946"/>
    </source>
</evidence>
<dbReference type="Proteomes" id="UP000092993">
    <property type="component" value="Unassembled WGS sequence"/>
</dbReference>
<evidence type="ECO:0000256" key="10">
    <source>
        <dbReference type="SAM" id="Phobius"/>
    </source>
</evidence>
<dbReference type="InterPro" id="IPR036639">
    <property type="entry name" value="Cyt_c_oxidase_su4_sf"/>
</dbReference>
<dbReference type="EMBL" id="LUGG01000041">
    <property type="protein sequence ID" value="OBZ65728.1"/>
    <property type="molecule type" value="Genomic_DNA"/>
</dbReference>
<dbReference type="OrthoDB" id="186013at2759"/>
<protein>
    <submittedName>
        <fullName evidence="11">Cytochrome c oxidase polypeptide 5, mitochondrial</fullName>
    </submittedName>
</protein>
<dbReference type="OMA" id="WYISYGA"/>
<keyword evidence="5" id="KW-0809">Transit peptide</keyword>
<evidence type="ECO:0000256" key="8">
    <source>
        <dbReference type="ARBA" id="ARBA00023128"/>
    </source>
</evidence>
<name>A0A1C7LMF7_GRIFR</name>
<dbReference type="STRING" id="5627.A0A1C7LMF7"/>
<evidence type="ECO:0000256" key="3">
    <source>
        <dbReference type="ARBA" id="ARBA00022692"/>
    </source>
</evidence>
<keyword evidence="12" id="KW-1185">Reference proteome</keyword>
<proteinExistence type="inferred from homology"/>
<keyword evidence="6 10" id="KW-1133">Transmembrane helix</keyword>
<dbReference type="InterPro" id="IPR004203">
    <property type="entry name" value="Cyt_c_oxidase_su4_fam"/>
</dbReference>